<name>A0A143PKT5_LUTPR</name>
<dbReference type="AlphaFoldDB" id="A0A143PKT5"/>
<evidence type="ECO:0000313" key="4">
    <source>
        <dbReference type="EMBL" id="AMY08708.1"/>
    </source>
</evidence>
<dbReference type="InterPro" id="IPR034660">
    <property type="entry name" value="DinB/YfiT-like"/>
</dbReference>
<gene>
    <name evidence="4" type="ORF">LuPra_01912</name>
</gene>
<protein>
    <submittedName>
        <fullName evidence="4">DinB family protein</fullName>
    </submittedName>
</protein>
<dbReference type="PATRIC" id="fig|1813736.3.peg.2006"/>
<dbReference type="InterPro" id="IPR007837">
    <property type="entry name" value="DinB"/>
</dbReference>
<evidence type="ECO:0000256" key="1">
    <source>
        <dbReference type="ARBA" id="ARBA00008635"/>
    </source>
</evidence>
<sequence length="166" mass="18168">MALIDGLLNELEEEAITTRRVLERVPGDQLAWRPHEKARTLGELALHVATVPGGVAKLVASPSPAQAPEFVDPRPRSASDLLPALEESIAAARRALGGMDDTAVLDTWRLMQGDREVLAVPRIAMLRSVMLNHWYHHRGQLTVYLRVLGVPVPSIYGPSADENPFA</sequence>
<comment type="similarity">
    <text evidence="1">Belongs to the DinB family.</text>
</comment>
<dbReference type="GO" id="GO:0046872">
    <property type="term" value="F:metal ion binding"/>
    <property type="evidence" value="ECO:0007669"/>
    <property type="project" value="UniProtKB-KW"/>
</dbReference>
<dbReference type="SUPFAM" id="SSF109854">
    <property type="entry name" value="DinB/YfiT-like putative metalloenzymes"/>
    <property type="match status" value="1"/>
</dbReference>
<evidence type="ECO:0000256" key="3">
    <source>
        <dbReference type="PIRSR" id="PIRSR607837-1"/>
    </source>
</evidence>
<reference evidence="5" key="2">
    <citation type="submission" date="2016-04" db="EMBL/GenBank/DDBJ databases">
        <title>First Complete Genome Sequence of a Subdivision 6 Acidobacterium.</title>
        <authorList>
            <person name="Huang S."/>
            <person name="Vieira S."/>
            <person name="Bunk B."/>
            <person name="Riedel T."/>
            <person name="Sproeer C."/>
            <person name="Overmann J."/>
        </authorList>
    </citation>
    <scope>NUCLEOTIDE SEQUENCE [LARGE SCALE GENOMIC DNA]</scope>
    <source>
        <strain evidence="5">DSM 100886 HEG_-6_39</strain>
    </source>
</reference>
<feature type="binding site" evidence="3">
    <location>
        <position position="137"/>
    </location>
    <ligand>
        <name>a divalent metal cation</name>
        <dbReference type="ChEBI" id="CHEBI:60240"/>
    </ligand>
</feature>
<proteinExistence type="inferred from homology"/>
<feature type="binding site" evidence="3">
    <location>
        <position position="133"/>
    </location>
    <ligand>
        <name>a divalent metal cation</name>
        <dbReference type="ChEBI" id="CHEBI:60240"/>
    </ligand>
</feature>
<dbReference type="STRING" id="1855912.LuPra_01912"/>
<reference evidence="4 5" key="1">
    <citation type="journal article" date="2016" name="Genome Announc.">
        <title>First Complete Genome Sequence of a Subdivision 6 Acidobacterium Strain.</title>
        <authorList>
            <person name="Huang S."/>
            <person name="Vieira S."/>
            <person name="Bunk B."/>
            <person name="Riedel T."/>
            <person name="Sproer C."/>
            <person name="Overmann J."/>
        </authorList>
    </citation>
    <scope>NUCLEOTIDE SEQUENCE [LARGE SCALE GENOMIC DNA]</scope>
    <source>
        <strain evidence="5">DSM 100886 HEG_-6_39</strain>
    </source>
</reference>
<organism evidence="4 5">
    <name type="scientific">Luteitalea pratensis</name>
    <dbReference type="NCBI Taxonomy" id="1855912"/>
    <lineage>
        <taxon>Bacteria</taxon>
        <taxon>Pseudomonadati</taxon>
        <taxon>Acidobacteriota</taxon>
        <taxon>Vicinamibacteria</taxon>
        <taxon>Vicinamibacterales</taxon>
        <taxon>Vicinamibacteraceae</taxon>
        <taxon>Luteitalea</taxon>
    </lineage>
</organism>
<dbReference type="EMBL" id="CP015136">
    <property type="protein sequence ID" value="AMY08708.1"/>
    <property type="molecule type" value="Genomic_DNA"/>
</dbReference>
<dbReference type="KEGG" id="abac:LuPra_01912"/>
<dbReference type="Gene3D" id="1.20.120.450">
    <property type="entry name" value="dinb family like domain"/>
    <property type="match status" value="1"/>
</dbReference>
<dbReference type="Proteomes" id="UP000076079">
    <property type="component" value="Chromosome"/>
</dbReference>
<feature type="binding site" evidence="3">
    <location>
        <position position="47"/>
    </location>
    <ligand>
        <name>a divalent metal cation</name>
        <dbReference type="ChEBI" id="CHEBI:60240"/>
    </ligand>
</feature>
<accession>A0A143PKT5</accession>
<dbReference type="Pfam" id="PF05163">
    <property type="entry name" value="DinB"/>
    <property type="match status" value="1"/>
</dbReference>
<evidence type="ECO:0000313" key="5">
    <source>
        <dbReference type="Proteomes" id="UP000076079"/>
    </source>
</evidence>
<evidence type="ECO:0000256" key="2">
    <source>
        <dbReference type="ARBA" id="ARBA00022723"/>
    </source>
</evidence>
<keyword evidence="5" id="KW-1185">Reference proteome</keyword>
<dbReference type="RefSeq" id="WP_110170525.1">
    <property type="nucleotide sequence ID" value="NZ_CP015136.1"/>
</dbReference>
<dbReference type="OrthoDB" id="119432at2"/>
<keyword evidence="2 3" id="KW-0479">Metal-binding</keyword>